<accession>A0A371R7S2</accession>
<organism evidence="1 2">
    <name type="scientific">Parvularcula marina</name>
    <dbReference type="NCBI Taxonomy" id="2292771"/>
    <lineage>
        <taxon>Bacteria</taxon>
        <taxon>Pseudomonadati</taxon>
        <taxon>Pseudomonadota</taxon>
        <taxon>Alphaproteobacteria</taxon>
        <taxon>Parvularculales</taxon>
        <taxon>Parvularculaceae</taxon>
        <taxon>Parvularcula</taxon>
    </lineage>
</organism>
<dbReference type="Proteomes" id="UP000264589">
    <property type="component" value="Unassembled WGS sequence"/>
</dbReference>
<dbReference type="EMBL" id="QUQO01000002">
    <property type="protein sequence ID" value="RFB01496.1"/>
    <property type="molecule type" value="Genomic_DNA"/>
</dbReference>
<comment type="caution">
    <text evidence="1">The sequence shown here is derived from an EMBL/GenBank/DDBJ whole genome shotgun (WGS) entry which is preliminary data.</text>
</comment>
<dbReference type="Pfam" id="PF10013">
    <property type="entry name" value="DUF2256"/>
    <property type="match status" value="1"/>
</dbReference>
<dbReference type="InterPro" id="IPR017136">
    <property type="entry name" value="UCP037205"/>
</dbReference>
<keyword evidence="2" id="KW-1185">Reference proteome</keyword>
<evidence type="ECO:0000313" key="1">
    <source>
        <dbReference type="EMBL" id="RFB01496.1"/>
    </source>
</evidence>
<gene>
    <name evidence="1" type="ORF">DX908_14515</name>
</gene>
<reference evidence="1 2" key="1">
    <citation type="submission" date="2018-08" db="EMBL/GenBank/DDBJ databases">
        <title>Parvularcula sp. SM1705, isolated from surface water of the South Sea China.</title>
        <authorList>
            <person name="Sun L."/>
        </authorList>
    </citation>
    <scope>NUCLEOTIDE SEQUENCE [LARGE SCALE GENOMIC DNA]</scope>
    <source>
        <strain evidence="1 2">SM1705</strain>
    </source>
</reference>
<evidence type="ECO:0000313" key="2">
    <source>
        <dbReference type="Proteomes" id="UP000264589"/>
    </source>
</evidence>
<name>A0A371R7S2_9PROT</name>
<dbReference type="OrthoDB" id="27194at2"/>
<protein>
    <submittedName>
        <fullName evidence="1">DUF2256 domain-containing protein</fullName>
    </submittedName>
</protein>
<proteinExistence type="predicted"/>
<dbReference type="AlphaFoldDB" id="A0A371R7S2"/>
<dbReference type="RefSeq" id="WP_116393212.1">
    <property type="nucleotide sequence ID" value="NZ_CAXQPM010000012.1"/>
</dbReference>
<dbReference type="PIRSF" id="PIRSF037205">
    <property type="entry name" value="UCP037205"/>
    <property type="match status" value="1"/>
</dbReference>
<dbReference type="PANTHER" id="PTHR37463">
    <property type="entry name" value="GSL3115 PROTEIN"/>
    <property type="match status" value="1"/>
</dbReference>
<dbReference type="PANTHER" id="PTHR37463:SF1">
    <property type="entry name" value="DUF2256 DOMAIN-CONTAINING PROTEIN"/>
    <property type="match status" value="1"/>
</dbReference>
<dbReference type="InParanoid" id="A0A371R7S2"/>
<sequence>MKRHGKTVQKADLPQKDCVTCGRPFSWRRKWAEDWDEVKYCSQRCRQQSRQQRSGHE</sequence>